<dbReference type="SUPFAM" id="SSF48065">
    <property type="entry name" value="DBL homology domain (DH-domain)"/>
    <property type="match status" value="1"/>
</dbReference>
<evidence type="ECO:0000259" key="1">
    <source>
        <dbReference type="PROSITE" id="PS50010"/>
    </source>
</evidence>
<dbReference type="Pfam" id="PF00621">
    <property type="entry name" value="RhoGEF"/>
    <property type="match status" value="1"/>
</dbReference>
<accession>A0A671T0N1</accession>
<keyword evidence="3" id="KW-1185">Reference proteome</keyword>
<dbReference type="Gene3D" id="1.20.900.10">
    <property type="entry name" value="Dbl homology (DH) domain"/>
    <property type="match status" value="1"/>
</dbReference>
<dbReference type="GO" id="GO:0005085">
    <property type="term" value="F:guanyl-nucleotide exchange factor activity"/>
    <property type="evidence" value="ECO:0007669"/>
    <property type="project" value="InterPro"/>
</dbReference>
<dbReference type="Proteomes" id="UP000472260">
    <property type="component" value="Unassembled WGS sequence"/>
</dbReference>
<proteinExistence type="predicted"/>
<reference evidence="2" key="1">
    <citation type="submission" date="2025-08" db="UniProtKB">
        <authorList>
            <consortium name="Ensembl"/>
        </authorList>
    </citation>
    <scope>IDENTIFICATION</scope>
</reference>
<dbReference type="PANTHER" id="PTHR12845:SF10">
    <property type="entry name" value="EPHEXIN-1-LIKE"/>
    <property type="match status" value="1"/>
</dbReference>
<dbReference type="AlphaFoldDB" id="A0A671T0N1"/>
<dbReference type="PROSITE" id="PS50010">
    <property type="entry name" value="DH_2"/>
    <property type="match status" value="1"/>
</dbReference>
<evidence type="ECO:0000313" key="3">
    <source>
        <dbReference type="Proteomes" id="UP000472260"/>
    </source>
</evidence>
<dbReference type="Ensembl" id="ENSSANT00000109401.1">
    <property type="protein sequence ID" value="ENSSANP00000103079.1"/>
    <property type="gene ID" value="ENSSANG00000050539.1"/>
</dbReference>
<dbReference type="SMART" id="SM00325">
    <property type="entry name" value="RhoGEF"/>
    <property type="match status" value="1"/>
</dbReference>
<evidence type="ECO:0000313" key="2">
    <source>
        <dbReference type="Ensembl" id="ENSSANP00000103079.1"/>
    </source>
</evidence>
<organism evidence="2 3">
    <name type="scientific">Sinocyclocheilus anshuiensis</name>
    <dbReference type="NCBI Taxonomy" id="1608454"/>
    <lineage>
        <taxon>Eukaryota</taxon>
        <taxon>Metazoa</taxon>
        <taxon>Chordata</taxon>
        <taxon>Craniata</taxon>
        <taxon>Vertebrata</taxon>
        <taxon>Euteleostomi</taxon>
        <taxon>Actinopterygii</taxon>
        <taxon>Neopterygii</taxon>
        <taxon>Teleostei</taxon>
        <taxon>Ostariophysi</taxon>
        <taxon>Cypriniformes</taxon>
        <taxon>Cyprinidae</taxon>
        <taxon>Cyprininae</taxon>
        <taxon>Sinocyclocheilus</taxon>
    </lineage>
</organism>
<protein>
    <recommendedName>
        <fullName evidence="1">DH domain-containing protein</fullName>
    </recommendedName>
</protein>
<reference evidence="2" key="2">
    <citation type="submission" date="2025-09" db="UniProtKB">
        <authorList>
            <consortium name="Ensembl"/>
        </authorList>
    </citation>
    <scope>IDENTIFICATION</scope>
</reference>
<dbReference type="InterPro" id="IPR000219">
    <property type="entry name" value="DH_dom"/>
</dbReference>
<sequence>MFSDVLHTFSQNSLPLPVIHIPSTLYQHLYEVVTTEQSYLQSLTVAVEHFQESSVLKDALAPRDRKSLFSMSKYLPISYVNSFLSFMDAMLLEMASSVFCDIICDVVHQYALGPFDAYINYIRNMPYQEQTLHNLGPQIVEILHKLQEDPRCNRLPLKSFLSLPFQRITRLKILMELAAKHFLNDCYCIKISLLHYVVCFVLSSPTASRSLQLAGGENETDGRNSADC</sequence>
<dbReference type="PANTHER" id="PTHR12845">
    <property type="entry name" value="GUANINE NUCLEOTIDE EXCHANGE FACTOR"/>
    <property type="match status" value="1"/>
</dbReference>
<name>A0A671T0N1_9TELE</name>
<feature type="domain" description="DH" evidence="1">
    <location>
        <begin position="24"/>
        <end position="228"/>
    </location>
</feature>
<dbReference type="InterPro" id="IPR035899">
    <property type="entry name" value="DBL_dom_sf"/>
</dbReference>
<dbReference type="InterPro" id="IPR047271">
    <property type="entry name" value="Ephexin-like"/>
</dbReference>